<sequence length="585" mass="65895">MNIPVTEKQTSSTAAQIHGFPLTAEWLSSQIFALEAGPQRRQVTSILTFEKDGRIGGYKHPNEAYWQIQDEKLFILREDGTVSCVAIVIKTSGDGVEIVGPVVPSEEMYLHHFRPLGPRVSLPTVQTFDLFDTLVARYCVDPLEIFRIVEAKSRTQDFAKLRQNVEATLWRGGNYSLDDVYVGLGQAAGWSDATLAHLKMLELGEEWNNLFQIQEMISRVQHDDLIISDMYLPASFLRKIVDKKCGLPGLKIHLSNHGKHHGTIWPEILSTHRILRHFGDNHHSDVVQARKAGINAEYVTVSGWTEGEAVLVSIGLVEFAKAVRKARLTSFSFEKMGRQAQLAQFDSNIPLLIIAALLLIRHAHEAGADSLLMCGRDSNMWVHLVEWMVGISQRKMAVHYFPSSRELLLSKNPAYAAYFTLLRGQRTIIADVSGTGRSPANFVANIQAQEDTSVFVVLKSNRIDGPMEIRAPARDDVQLECALTVDLERFLFERFNTAAREDRAVDIEFLGEEFRIVREHEPVSATVENLIDHMQEAFALTLSILKEAPIFSLPQTTTDEQLREALQQLIHVGMRYFDLAKMLPE</sequence>
<gene>
    <name evidence="1" type="ORF">RMR22_16060</name>
</gene>
<evidence type="ECO:0000313" key="1">
    <source>
        <dbReference type="EMBL" id="MDX8303775.1"/>
    </source>
</evidence>
<dbReference type="EMBL" id="JAVRAF010000004">
    <property type="protein sequence ID" value="MDX8303775.1"/>
    <property type="molecule type" value="Genomic_DNA"/>
</dbReference>
<accession>A0AAW9FLG1</accession>
<dbReference type="RefSeq" id="WP_103585117.1">
    <property type="nucleotide sequence ID" value="NZ_CP192781.1"/>
</dbReference>
<dbReference type="AlphaFoldDB" id="A0AAW9FLG1"/>
<name>A0AAW9FLG1_9HYPH</name>
<reference evidence="1" key="1">
    <citation type="journal article" date="2023" name="Phytobiomes J">
        <title>Deciphering the key players within the bacterial microbiota associated with aerial crown gall tumors on rhododendron: Insights into the gallobiome.</title>
        <authorList>
            <person name="Kuzmanovic N."/>
            <person name="Nesme J."/>
            <person name="Wolf J."/>
            <person name="Neumann-Schaal M."/>
            <person name="Petersen J."/>
            <person name="Fernandez-Gnecco G."/>
            <person name="Sproeer C."/>
            <person name="Bunk B."/>
            <person name="Overmann J."/>
            <person name="Sorensen S.J."/>
            <person name="Idczak E."/>
            <person name="Smalla K."/>
        </authorList>
    </citation>
    <scope>NUCLEOTIDE SEQUENCE</scope>
    <source>
        <strain evidence="1">Rho-11.1</strain>
    </source>
</reference>
<proteinExistence type="predicted"/>
<organism evidence="1">
    <name type="scientific">Agrobacterium rosae</name>
    <dbReference type="NCBI Taxonomy" id="1972867"/>
    <lineage>
        <taxon>Bacteria</taxon>
        <taxon>Pseudomonadati</taxon>
        <taxon>Pseudomonadota</taxon>
        <taxon>Alphaproteobacteria</taxon>
        <taxon>Hyphomicrobiales</taxon>
        <taxon>Rhizobiaceae</taxon>
        <taxon>Rhizobium/Agrobacterium group</taxon>
        <taxon>Agrobacterium</taxon>
    </lineage>
</organism>
<protein>
    <submittedName>
        <fullName evidence="1">Uncharacterized protein</fullName>
    </submittedName>
</protein>
<comment type="caution">
    <text evidence="1">The sequence shown here is derived from an EMBL/GenBank/DDBJ whole genome shotgun (WGS) entry which is preliminary data.</text>
</comment>